<dbReference type="Gene3D" id="2.60.120.200">
    <property type="match status" value="1"/>
</dbReference>
<evidence type="ECO:0000256" key="1">
    <source>
        <dbReference type="ARBA" id="ARBA00023157"/>
    </source>
</evidence>
<dbReference type="InterPro" id="IPR018378">
    <property type="entry name" value="C-type_lectin_CS"/>
</dbReference>
<dbReference type="InterPro" id="IPR001304">
    <property type="entry name" value="C-type_lectin-like"/>
</dbReference>
<reference evidence="3" key="3">
    <citation type="submission" date="2025-08" db="UniProtKB">
        <authorList>
            <consortium name="Ensembl"/>
        </authorList>
    </citation>
    <scope>IDENTIFICATION</scope>
</reference>
<dbReference type="GO" id="GO:0006955">
    <property type="term" value="P:immune response"/>
    <property type="evidence" value="ECO:0000318"/>
    <property type="project" value="GO_Central"/>
</dbReference>
<name>F6Z3Q1_CIOIN</name>
<dbReference type="InterPro" id="IPR016186">
    <property type="entry name" value="C-type_lectin-like/link_sf"/>
</dbReference>
<dbReference type="GeneTree" id="ENSGT00940000168054"/>
<dbReference type="Gene3D" id="3.10.100.10">
    <property type="entry name" value="Mannose-Binding Protein A, subunit A"/>
    <property type="match status" value="1"/>
</dbReference>
<keyword evidence="1" id="KW-1015">Disulfide bond</keyword>
<dbReference type="KEGG" id="cin:100184082"/>
<dbReference type="EMBL" id="EAAA01002138">
    <property type="status" value="NOT_ANNOTATED_CDS"/>
    <property type="molecule type" value="Genomic_DNA"/>
</dbReference>
<sequence>MKIYVGAFCIGYIVMLNLKYITATNVTGMAAPKQSIVFTNGTWMYNGTEGRVSPYKEIHIPSSFILSPALLRDQRLKMTQSVRNRKRKLKMDLVQSLLEQVAFDDEGEIIPGQKICLPLVSEKTVTKLKLTRLPGKRRDFPELNPNLYIVRAMRQILKGDFRKRMGRGMDDVIIPHPTRVWNIDYCHENNSYVDLGTDFDLDDHSFTLTALIRLRPSDNNSKSNRGARIISKRDTDNYGWEFVVPSYYGQTISFYANQSPGHIDYGKSSIPDNKWTVVSIVFDRHQYGDSIAVITPYIDGMPDGKGTYMQVVGNLSSNAPMTVGHARDEKGRFSNGRRDFRLPGNPRFNPHFQGDIKDIYIWHQALDKRQMRRHAAKLLRDIGRRPNPCPWGYEELDCKCYRLFEDLRTYRDASRICALEGGFLAMPKSARIQDFLEILMQQSDLTTFWIGLDDLDYERRKVWADGTVCKYDHGEDYNCFPRNRPDKQYHTEDCVEESKGDPEFKWNDENCIKMNPYICEIPNTKKACENAKESMTS</sequence>
<dbReference type="InterPro" id="IPR050801">
    <property type="entry name" value="Ca-Dep_Lectins_ImmuneDev"/>
</dbReference>
<dbReference type="Pfam" id="PF13385">
    <property type="entry name" value="Laminin_G_3"/>
    <property type="match status" value="1"/>
</dbReference>
<dbReference type="InParanoid" id="F6Z3Q1"/>
<dbReference type="PROSITE" id="PS00615">
    <property type="entry name" value="C_TYPE_LECTIN_1"/>
    <property type="match status" value="1"/>
</dbReference>
<keyword evidence="4" id="KW-1185">Reference proteome</keyword>
<proteinExistence type="predicted"/>
<dbReference type="SMART" id="SM00034">
    <property type="entry name" value="CLECT"/>
    <property type="match status" value="1"/>
</dbReference>
<accession>A0A1W2W4K4</accession>
<organism evidence="3 4">
    <name type="scientific">Ciona intestinalis</name>
    <name type="common">Transparent sea squirt</name>
    <name type="synonym">Ascidia intestinalis</name>
    <dbReference type="NCBI Taxonomy" id="7719"/>
    <lineage>
        <taxon>Eukaryota</taxon>
        <taxon>Metazoa</taxon>
        <taxon>Chordata</taxon>
        <taxon>Tunicata</taxon>
        <taxon>Ascidiacea</taxon>
        <taxon>Phlebobranchia</taxon>
        <taxon>Cionidae</taxon>
        <taxon>Ciona</taxon>
    </lineage>
</organism>
<dbReference type="AlphaFoldDB" id="F6Z3Q1"/>
<dbReference type="OrthoDB" id="2142683at2759"/>
<dbReference type="GeneID" id="100184082"/>
<dbReference type="CDD" id="cd00037">
    <property type="entry name" value="CLECT"/>
    <property type="match status" value="1"/>
</dbReference>
<dbReference type="SUPFAM" id="SSF56436">
    <property type="entry name" value="C-type lectin-like"/>
    <property type="match status" value="1"/>
</dbReference>
<protein>
    <submittedName>
        <fullName evidence="3">Uncharacterized LOC100184082</fullName>
    </submittedName>
</protein>
<evidence type="ECO:0000313" key="4">
    <source>
        <dbReference type="Proteomes" id="UP000008144"/>
    </source>
</evidence>
<dbReference type="RefSeq" id="XP_002123803.1">
    <property type="nucleotide sequence ID" value="XM_002123767.4"/>
</dbReference>
<evidence type="ECO:0000259" key="2">
    <source>
        <dbReference type="PROSITE" id="PS50041"/>
    </source>
</evidence>
<feature type="domain" description="C-type lectin" evidence="2">
    <location>
        <begin position="396"/>
        <end position="520"/>
    </location>
</feature>
<dbReference type="GO" id="GO:0009897">
    <property type="term" value="C:external side of plasma membrane"/>
    <property type="evidence" value="ECO:0000318"/>
    <property type="project" value="GO_Central"/>
</dbReference>
<dbReference type="PANTHER" id="PTHR22801:SF63">
    <property type="entry name" value="C-TYPE LECTIN DOMAIN-CONTAINING PROTEIN"/>
    <property type="match status" value="1"/>
</dbReference>
<dbReference type="Pfam" id="PF00059">
    <property type="entry name" value="Lectin_C"/>
    <property type="match status" value="1"/>
</dbReference>
<dbReference type="InterPro" id="IPR016187">
    <property type="entry name" value="CTDL_fold"/>
</dbReference>
<gene>
    <name evidence="3" type="primary">LOC100184082</name>
</gene>
<dbReference type="Ensembl" id="ENSCINT00000018996.3">
    <property type="protein sequence ID" value="ENSCINP00000018996.3"/>
    <property type="gene ID" value="ENSCING00000009346.3"/>
</dbReference>
<dbReference type="OMA" id="YCHENNS"/>
<reference evidence="3" key="4">
    <citation type="submission" date="2025-09" db="UniProtKB">
        <authorList>
            <consortium name="Ensembl"/>
        </authorList>
    </citation>
    <scope>IDENTIFICATION</scope>
</reference>
<dbReference type="GO" id="GO:0030246">
    <property type="term" value="F:carbohydrate binding"/>
    <property type="evidence" value="ECO:0000318"/>
    <property type="project" value="GO_Central"/>
</dbReference>
<accession>F6Z3Q1</accession>
<reference evidence="3" key="2">
    <citation type="journal article" date="2008" name="Genome Biol.">
        <title>Improved genome assembly and evidence-based global gene model set for the chordate Ciona intestinalis: new insight into intron and operon populations.</title>
        <authorList>
            <person name="Satou Y."/>
            <person name="Mineta K."/>
            <person name="Ogasawara M."/>
            <person name="Sasakura Y."/>
            <person name="Shoguchi E."/>
            <person name="Ueno K."/>
            <person name="Yamada L."/>
            <person name="Matsumoto J."/>
            <person name="Wasserscheid J."/>
            <person name="Dewar K."/>
            <person name="Wiley G.B."/>
            <person name="Macmil S.L."/>
            <person name="Roe B.A."/>
            <person name="Zeller R.W."/>
            <person name="Hastings K.E."/>
            <person name="Lemaire P."/>
            <person name="Lindquist E."/>
            <person name="Endo T."/>
            <person name="Hotta K."/>
            <person name="Inaba K."/>
        </authorList>
    </citation>
    <scope>NUCLEOTIDE SEQUENCE [LARGE SCALE GENOMIC DNA]</scope>
    <source>
        <strain evidence="3">wild type</strain>
    </source>
</reference>
<dbReference type="SUPFAM" id="SSF49899">
    <property type="entry name" value="Concanavalin A-like lectins/glucanases"/>
    <property type="match status" value="1"/>
</dbReference>
<reference evidence="4" key="1">
    <citation type="journal article" date="2002" name="Science">
        <title>The draft genome of Ciona intestinalis: insights into chordate and vertebrate origins.</title>
        <authorList>
            <person name="Dehal P."/>
            <person name="Satou Y."/>
            <person name="Campbell R.K."/>
            <person name="Chapman J."/>
            <person name="Degnan B."/>
            <person name="De Tomaso A."/>
            <person name="Davidson B."/>
            <person name="Di Gregorio A."/>
            <person name="Gelpke M."/>
            <person name="Goodstein D.M."/>
            <person name="Harafuji N."/>
            <person name="Hastings K.E."/>
            <person name="Ho I."/>
            <person name="Hotta K."/>
            <person name="Huang W."/>
            <person name="Kawashima T."/>
            <person name="Lemaire P."/>
            <person name="Martinez D."/>
            <person name="Meinertzhagen I.A."/>
            <person name="Necula S."/>
            <person name="Nonaka M."/>
            <person name="Putnam N."/>
            <person name="Rash S."/>
            <person name="Saiga H."/>
            <person name="Satake M."/>
            <person name="Terry A."/>
            <person name="Yamada L."/>
            <person name="Wang H.G."/>
            <person name="Awazu S."/>
            <person name="Azumi K."/>
            <person name="Boore J."/>
            <person name="Branno M."/>
            <person name="Chin-Bow S."/>
            <person name="DeSantis R."/>
            <person name="Doyle S."/>
            <person name="Francino P."/>
            <person name="Keys D.N."/>
            <person name="Haga S."/>
            <person name="Hayashi H."/>
            <person name="Hino K."/>
            <person name="Imai K.S."/>
            <person name="Inaba K."/>
            <person name="Kano S."/>
            <person name="Kobayashi K."/>
            <person name="Kobayashi M."/>
            <person name="Lee B.I."/>
            <person name="Makabe K.W."/>
            <person name="Manohar C."/>
            <person name="Matassi G."/>
            <person name="Medina M."/>
            <person name="Mochizuki Y."/>
            <person name="Mount S."/>
            <person name="Morishita T."/>
            <person name="Miura S."/>
            <person name="Nakayama A."/>
            <person name="Nishizaka S."/>
            <person name="Nomoto H."/>
            <person name="Ohta F."/>
            <person name="Oishi K."/>
            <person name="Rigoutsos I."/>
            <person name="Sano M."/>
            <person name="Sasaki A."/>
            <person name="Sasakura Y."/>
            <person name="Shoguchi E."/>
            <person name="Shin-i T."/>
            <person name="Spagnuolo A."/>
            <person name="Stainier D."/>
            <person name="Suzuki M.M."/>
            <person name="Tassy O."/>
            <person name="Takatori N."/>
            <person name="Tokuoka M."/>
            <person name="Yagi K."/>
            <person name="Yoshizaki F."/>
            <person name="Wada S."/>
            <person name="Zhang C."/>
            <person name="Hyatt P.D."/>
            <person name="Larimer F."/>
            <person name="Detter C."/>
            <person name="Doggett N."/>
            <person name="Glavina T."/>
            <person name="Hawkins T."/>
            <person name="Richardson P."/>
            <person name="Lucas S."/>
            <person name="Kohara Y."/>
            <person name="Levine M."/>
            <person name="Satoh N."/>
            <person name="Rokhsar D.S."/>
        </authorList>
    </citation>
    <scope>NUCLEOTIDE SEQUENCE [LARGE SCALE GENOMIC DNA]</scope>
</reference>
<dbReference type="PROSITE" id="PS50041">
    <property type="entry name" value="C_TYPE_LECTIN_2"/>
    <property type="match status" value="1"/>
</dbReference>
<dbReference type="PANTHER" id="PTHR22801">
    <property type="entry name" value="LITHOSTATHINE"/>
    <property type="match status" value="1"/>
</dbReference>
<evidence type="ECO:0000313" key="3">
    <source>
        <dbReference type="Ensembl" id="ENSCINP00000018996.3"/>
    </source>
</evidence>
<dbReference type="GO" id="GO:0038187">
    <property type="term" value="F:pattern recognition receptor activity"/>
    <property type="evidence" value="ECO:0000318"/>
    <property type="project" value="GO_Central"/>
</dbReference>
<dbReference type="InterPro" id="IPR013320">
    <property type="entry name" value="ConA-like_dom_sf"/>
</dbReference>
<dbReference type="Proteomes" id="UP000008144">
    <property type="component" value="Chromosome 5"/>
</dbReference>
<dbReference type="HOGENOM" id="CLU_507074_0_0_1"/>